<keyword evidence="7 11" id="KW-0812">Transmembrane</keyword>
<evidence type="ECO:0000256" key="3">
    <source>
        <dbReference type="ARBA" id="ARBA00010072"/>
    </source>
</evidence>
<dbReference type="InterPro" id="IPR035906">
    <property type="entry name" value="MetI-like_sf"/>
</dbReference>
<keyword evidence="5 11" id="KW-0813">Transport</keyword>
<keyword evidence="14" id="KW-1185">Reference proteome</keyword>
<evidence type="ECO:0000256" key="10">
    <source>
        <dbReference type="ARBA" id="ARBA00023136"/>
    </source>
</evidence>
<dbReference type="AlphaFoldDB" id="A0A4Q2RAH1"/>
<dbReference type="PROSITE" id="PS50928">
    <property type="entry name" value="ABC_TM1"/>
    <property type="match status" value="1"/>
</dbReference>
<feature type="transmembrane region" description="Helical" evidence="11">
    <location>
        <begin position="61"/>
        <end position="86"/>
    </location>
</feature>
<dbReference type="PANTHER" id="PTHR30614">
    <property type="entry name" value="MEMBRANE COMPONENT OF AMINO ACID ABC TRANSPORTER"/>
    <property type="match status" value="1"/>
</dbReference>
<dbReference type="InterPro" id="IPR043429">
    <property type="entry name" value="ArtM/GltK/GlnP/TcyL/YhdX-like"/>
</dbReference>
<keyword evidence="9 11" id="KW-1133">Transmembrane helix</keyword>
<dbReference type="PANTHER" id="PTHR30614:SF0">
    <property type="entry name" value="L-CYSTINE TRANSPORT SYSTEM PERMEASE PROTEIN TCYL"/>
    <property type="match status" value="1"/>
</dbReference>
<name>A0A4Q2RAH1_9HYPH</name>
<feature type="transmembrane region" description="Helical" evidence="11">
    <location>
        <begin position="12"/>
        <end position="32"/>
    </location>
</feature>
<dbReference type="InterPro" id="IPR000515">
    <property type="entry name" value="MetI-like"/>
</dbReference>
<accession>A0A4Q2RAH1</accession>
<dbReference type="GO" id="GO:0043190">
    <property type="term" value="C:ATP-binding cassette (ABC) transporter complex"/>
    <property type="evidence" value="ECO:0007669"/>
    <property type="project" value="InterPro"/>
</dbReference>
<evidence type="ECO:0000256" key="5">
    <source>
        <dbReference type="ARBA" id="ARBA00022448"/>
    </source>
</evidence>
<evidence type="ECO:0000256" key="6">
    <source>
        <dbReference type="ARBA" id="ARBA00022475"/>
    </source>
</evidence>
<feature type="domain" description="ABC transmembrane type-1" evidence="12">
    <location>
        <begin position="8"/>
        <end position="196"/>
    </location>
</feature>
<sequence>MPELIVAAGYTLRMAVLAYGLGLVAGLLVALGEMSRRRWLSRACRVYIEFIRGTPTLTQLFLIYFGLPSVGIVLPSFAAAVVALGLHYAAYMAEIYRAGIAAVDQGQGEAASAIGMSRAEAMRHIVLPQAIRIIVPPLANNAVALLKDTSVASLIAAPELMMRADDITSEFYMPMQVYCLAGVMYFIMAFPLSLGARWLERAMARSRIRARRA</sequence>
<dbReference type="Gene3D" id="1.10.3720.10">
    <property type="entry name" value="MetI-like"/>
    <property type="match status" value="1"/>
</dbReference>
<dbReference type="Proteomes" id="UP000289411">
    <property type="component" value="Unassembled WGS sequence"/>
</dbReference>
<dbReference type="OrthoDB" id="9814902at2"/>
<dbReference type="CDD" id="cd06261">
    <property type="entry name" value="TM_PBP2"/>
    <property type="match status" value="1"/>
</dbReference>
<comment type="similarity">
    <text evidence="3">Belongs to the binding-protein-dependent transport system permease family. HisMQ subfamily.</text>
</comment>
<dbReference type="GO" id="GO:0006865">
    <property type="term" value="P:amino acid transport"/>
    <property type="evidence" value="ECO:0007669"/>
    <property type="project" value="UniProtKB-KW"/>
</dbReference>
<dbReference type="FunFam" id="1.10.3720.10:FF:000033">
    <property type="entry name" value="Polar amino acid ABC transporter permease"/>
    <property type="match status" value="1"/>
</dbReference>
<organism evidence="13 14">
    <name type="scientific">Lichenibacterium ramalinae</name>
    <dbReference type="NCBI Taxonomy" id="2316527"/>
    <lineage>
        <taxon>Bacteria</taxon>
        <taxon>Pseudomonadati</taxon>
        <taxon>Pseudomonadota</taxon>
        <taxon>Alphaproteobacteria</taxon>
        <taxon>Hyphomicrobiales</taxon>
        <taxon>Lichenihabitantaceae</taxon>
        <taxon>Lichenibacterium</taxon>
    </lineage>
</organism>
<dbReference type="Pfam" id="PF00528">
    <property type="entry name" value="BPD_transp_1"/>
    <property type="match status" value="1"/>
</dbReference>
<evidence type="ECO:0000256" key="4">
    <source>
        <dbReference type="ARBA" id="ARBA00016506"/>
    </source>
</evidence>
<dbReference type="SUPFAM" id="SSF161098">
    <property type="entry name" value="MetI-like"/>
    <property type="match status" value="1"/>
</dbReference>
<dbReference type="GO" id="GO:0022857">
    <property type="term" value="F:transmembrane transporter activity"/>
    <property type="evidence" value="ECO:0007669"/>
    <property type="project" value="InterPro"/>
</dbReference>
<keyword evidence="6" id="KW-1003">Cell membrane</keyword>
<reference evidence="13 14" key="2">
    <citation type="submission" date="2019-02" db="EMBL/GenBank/DDBJ databases">
        <title>'Lichenibacterium ramalinii' gen. nov. sp. nov., 'Lichenibacterium minor' gen. nov. sp. nov.</title>
        <authorList>
            <person name="Pankratov T."/>
        </authorList>
    </citation>
    <scope>NUCLEOTIDE SEQUENCE [LARGE SCALE GENOMIC DNA]</scope>
    <source>
        <strain evidence="13 14">RmlP001</strain>
    </source>
</reference>
<keyword evidence="8" id="KW-0029">Amino-acid transport</keyword>
<feature type="transmembrane region" description="Helical" evidence="11">
    <location>
        <begin position="175"/>
        <end position="199"/>
    </location>
</feature>
<comment type="function">
    <text evidence="1">Part of the binding-protein-dependent transport system for glutamine; probably responsible for the translocation of the substrate across the membrane.</text>
</comment>
<keyword evidence="10 11" id="KW-0472">Membrane</keyword>
<protein>
    <recommendedName>
        <fullName evidence="4">Putative glutamine transport system permease protein GlnP</fullName>
    </recommendedName>
</protein>
<evidence type="ECO:0000256" key="9">
    <source>
        <dbReference type="ARBA" id="ARBA00022989"/>
    </source>
</evidence>
<evidence type="ECO:0000313" key="14">
    <source>
        <dbReference type="Proteomes" id="UP000289411"/>
    </source>
</evidence>
<evidence type="ECO:0000256" key="2">
    <source>
        <dbReference type="ARBA" id="ARBA00004429"/>
    </source>
</evidence>
<proteinExistence type="inferred from homology"/>
<dbReference type="InterPro" id="IPR010065">
    <property type="entry name" value="AA_ABC_transptr_permease_3TM"/>
</dbReference>
<reference evidence="13 14" key="1">
    <citation type="submission" date="2018-09" db="EMBL/GenBank/DDBJ databases">
        <authorList>
            <person name="Grouzdev D.S."/>
            <person name="Krutkina M.S."/>
        </authorList>
    </citation>
    <scope>NUCLEOTIDE SEQUENCE [LARGE SCALE GENOMIC DNA]</scope>
    <source>
        <strain evidence="13 14">RmlP001</strain>
    </source>
</reference>
<evidence type="ECO:0000313" key="13">
    <source>
        <dbReference type="EMBL" id="RYB02602.1"/>
    </source>
</evidence>
<evidence type="ECO:0000259" key="12">
    <source>
        <dbReference type="PROSITE" id="PS50928"/>
    </source>
</evidence>
<dbReference type="EMBL" id="QYBC01000019">
    <property type="protein sequence ID" value="RYB02602.1"/>
    <property type="molecule type" value="Genomic_DNA"/>
</dbReference>
<dbReference type="NCBIfam" id="TIGR01726">
    <property type="entry name" value="HEQRo_perm_3TM"/>
    <property type="match status" value="1"/>
</dbReference>
<comment type="caution">
    <text evidence="13">The sequence shown here is derived from an EMBL/GenBank/DDBJ whole genome shotgun (WGS) entry which is preliminary data.</text>
</comment>
<evidence type="ECO:0000256" key="11">
    <source>
        <dbReference type="RuleBase" id="RU363032"/>
    </source>
</evidence>
<gene>
    <name evidence="13" type="ORF">D3272_20565</name>
</gene>
<evidence type="ECO:0000256" key="8">
    <source>
        <dbReference type="ARBA" id="ARBA00022970"/>
    </source>
</evidence>
<evidence type="ECO:0000256" key="7">
    <source>
        <dbReference type="ARBA" id="ARBA00022692"/>
    </source>
</evidence>
<evidence type="ECO:0000256" key="1">
    <source>
        <dbReference type="ARBA" id="ARBA00003159"/>
    </source>
</evidence>
<comment type="subcellular location">
    <subcellularLocation>
        <location evidence="2">Cell inner membrane</location>
        <topology evidence="2">Multi-pass membrane protein</topology>
    </subcellularLocation>
    <subcellularLocation>
        <location evidence="11">Cell membrane</location>
        <topology evidence="11">Multi-pass membrane protein</topology>
    </subcellularLocation>
</comment>